<sequence>MVNDLSRKKRDALVEKKSSSFHCLFVSYIICVFLVYRWSRILRSELPLEVITSLLTDDVTPLPIRFEIYIPYTGLTPLLSSNDINGLQTFLLNDISNLYCSSLKNLLYSKQSISNFTNLGCNVEVQIVLLNATSSCFLNNNEQISKSNHLLKPFNAACISNHFFLSHPQLKNVDWDTLDELIHDKEDKQCDLSTDHDIKPNGNLLEASGSYRLFVSFDEVSRGAGEHLKDSTIQIILGKYRNSWIQIGIAPSNHDSEEALESSSKRSDQSDLNCISGRNKLCHDVIMPLLQRGLQSAMYQMIGPVPDSDMTNDTQHHTHPFQKLQINFMMVDGADDSRNSFEVSSERIMSNGAKSAYDGKLNRHEKDLGVNPSQSSQGLQLSSDESESSYSLSYLEKWIYPLLVQIQYLVDVAVDHQILLASPADAHGFFHSTSRSWILPRSQWILFSSNPSWKLRLPYFLKFSRSENNKLNDINNSRLSGHNTTDKYSQSNVGSFDGKAGGIYNSICSPRSPYTLGSKVASNSDFGVTHDQIQLDFVIYIPPVSKRPLRFFAPVISKRLEGDEKEREGMDDESAKGEGENGKNYLDPLLLKARLNSRTLLTSEEDLGEVLKGGNEILKEKMMESIGASGVGILIVNPGFDEEDLAPNSPKEDTQQTNHSETHIPSSSLHPPKVLKMEELSHESQIQLARMVATQLRRSFLPKQAVRTHRTDETFLKDVSSSLPSSPPSSPPSSLSPSLVSAASSSPQVIVTCLTPSVQKMGLFTLWEMDMLIRKRVASLTRVAKLQLKTLKELLGEHDTWEVSPHLEATVNRAVKALMRLSRQGGLLSMGEDWTGNSQKRIDIVVDDVVEGHEGPLSSDFEHGSLYELAMHEAREAATAATEALYDPSLTLAGRNKPMSHYVGTYIPLTLPLSVVLLQSLAYELKGRFKKRKKRKLEKEREKKRRTREESK</sequence>
<evidence type="ECO:0000256" key="3">
    <source>
        <dbReference type="ARBA" id="ARBA00005316"/>
    </source>
</evidence>
<evidence type="ECO:0008006" key="13">
    <source>
        <dbReference type="Google" id="ProtNLM"/>
    </source>
</evidence>
<keyword evidence="5 11" id="KW-0812">Transmembrane</keyword>
<reference evidence="12" key="1">
    <citation type="submission" date="2021-01" db="EMBL/GenBank/DDBJ databases">
        <authorList>
            <person name="Corre E."/>
            <person name="Pelletier E."/>
            <person name="Niang G."/>
            <person name="Scheremetjew M."/>
            <person name="Finn R."/>
            <person name="Kale V."/>
            <person name="Holt S."/>
            <person name="Cochrane G."/>
            <person name="Meng A."/>
            <person name="Brown T."/>
            <person name="Cohen L."/>
        </authorList>
    </citation>
    <scope>NUCLEOTIDE SEQUENCE</scope>
    <source>
        <strain evidence="12">SAG 63-3</strain>
    </source>
</reference>
<evidence type="ECO:0000256" key="6">
    <source>
        <dbReference type="ARBA" id="ARBA00022824"/>
    </source>
</evidence>
<evidence type="ECO:0000256" key="5">
    <source>
        <dbReference type="ARBA" id="ARBA00022692"/>
    </source>
</evidence>
<evidence type="ECO:0000256" key="4">
    <source>
        <dbReference type="ARBA" id="ARBA00022502"/>
    </source>
</evidence>
<keyword evidence="8 11" id="KW-0472">Membrane</keyword>
<dbReference type="GO" id="GO:0006506">
    <property type="term" value="P:GPI anchor biosynthetic process"/>
    <property type="evidence" value="ECO:0007669"/>
    <property type="project" value="UniProtKB-UniPathway"/>
</dbReference>
<dbReference type="GO" id="GO:0016255">
    <property type="term" value="P:attachment of GPI anchor to protein"/>
    <property type="evidence" value="ECO:0007669"/>
    <property type="project" value="InterPro"/>
</dbReference>
<feature type="region of interest" description="Disordered" evidence="10">
    <location>
        <begin position="642"/>
        <end position="670"/>
    </location>
</feature>
<dbReference type="EMBL" id="HBFM01027626">
    <property type="protein sequence ID" value="CAD8785523.1"/>
    <property type="molecule type" value="Transcribed_RNA"/>
</dbReference>
<proteinExistence type="inferred from homology"/>
<keyword evidence="6" id="KW-0256">Endoplasmic reticulum</keyword>
<evidence type="ECO:0000256" key="10">
    <source>
        <dbReference type="SAM" id="MobiDB-lite"/>
    </source>
</evidence>
<feature type="region of interest" description="Disordered" evidence="10">
    <location>
        <begin position="711"/>
        <end position="740"/>
    </location>
</feature>
<feature type="transmembrane region" description="Helical" evidence="11">
    <location>
        <begin position="21"/>
        <end position="39"/>
    </location>
</feature>
<feature type="region of interest" description="Disordered" evidence="10">
    <location>
        <begin position="932"/>
        <end position="952"/>
    </location>
</feature>
<gene>
    <name evidence="12" type="ORF">PPAR00522_LOCUS17859</name>
</gene>
<comment type="subcellular location">
    <subcellularLocation>
        <location evidence="1">Endoplasmic reticulum membrane</location>
        <topology evidence="1">Multi-pass membrane protein</topology>
    </subcellularLocation>
</comment>
<dbReference type="UniPathway" id="UPA00196"/>
<evidence type="ECO:0000313" key="12">
    <source>
        <dbReference type="EMBL" id="CAD8785523.1"/>
    </source>
</evidence>
<evidence type="ECO:0000256" key="8">
    <source>
        <dbReference type="ARBA" id="ARBA00023136"/>
    </source>
</evidence>
<evidence type="ECO:0000256" key="2">
    <source>
        <dbReference type="ARBA" id="ARBA00004687"/>
    </source>
</evidence>
<dbReference type="InterPro" id="IPR019540">
    <property type="entry name" value="PtdIno-glycan_biosynth_class_S"/>
</dbReference>
<protein>
    <recommendedName>
        <fullName evidence="13">GPI transamidase component PIG-S</fullName>
    </recommendedName>
</protein>
<keyword evidence="9" id="KW-0325">Glycoprotein</keyword>
<evidence type="ECO:0000256" key="7">
    <source>
        <dbReference type="ARBA" id="ARBA00022989"/>
    </source>
</evidence>
<evidence type="ECO:0000256" key="9">
    <source>
        <dbReference type="ARBA" id="ARBA00023180"/>
    </source>
</evidence>
<keyword evidence="4" id="KW-0337">GPI-anchor biosynthesis</keyword>
<comment type="similarity">
    <text evidence="3">Belongs to the PIGS family.</text>
</comment>
<feature type="compositionally biased region" description="Basic and acidic residues" evidence="10">
    <location>
        <begin position="563"/>
        <end position="581"/>
    </location>
</feature>
<organism evidence="12">
    <name type="scientific">Polytomella parva</name>
    <dbReference type="NCBI Taxonomy" id="51329"/>
    <lineage>
        <taxon>Eukaryota</taxon>
        <taxon>Viridiplantae</taxon>
        <taxon>Chlorophyta</taxon>
        <taxon>core chlorophytes</taxon>
        <taxon>Chlorophyceae</taxon>
        <taxon>CS clade</taxon>
        <taxon>Chlamydomonadales</taxon>
        <taxon>Chlamydomonadaceae</taxon>
        <taxon>Polytomella</taxon>
    </lineage>
</organism>
<feature type="compositionally biased region" description="Polar residues" evidence="10">
    <location>
        <begin position="655"/>
        <end position="669"/>
    </location>
</feature>
<dbReference type="GO" id="GO:0042765">
    <property type="term" value="C:GPI-anchor transamidase complex"/>
    <property type="evidence" value="ECO:0007669"/>
    <property type="project" value="InterPro"/>
</dbReference>
<feature type="region of interest" description="Disordered" evidence="10">
    <location>
        <begin position="563"/>
        <end position="583"/>
    </location>
</feature>
<dbReference type="AlphaFoldDB" id="A0A7S0YLE7"/>
<feature type="compositionally biased region" description="Basic and acidic residues" evidence="10">
    <location>
        <begin position="937"/>
        <end position="952"/>
    </location>
</feature>
<accession>A0A7S0YLE7</accession>
<dbReference type="PANTHER" id="PTHR21072">
    <property type="entry name" value="GPI TRANSAMIDASE COMPONENT PIG-S"/>
    <property type="match status" value="1"/>
</dbReference>
<evidence type="ECO:0000256" key="11">
    <source>
        <dbReference type="SAM" id="Phobius"/>
    </source>
</evidence>
<evidence type="ECO:0000256" key="1">
    <source>
        <dbReference type="ARBA" id="ARBA00004477"/>
    </source>
</evidence>
<keyword evidence="7 11" id="KW-1133">Transmembrane helix</keyword>
<feature type="transmembrane region" description="Helical" evidence="11">
    <location>
        <begin position="906"/>
        <end position="925"/>
    </location>
</feature>
<comment type="pathway">
    <text evidence="2">Glycolipid biosynthesis; glycosylphosphatidylinositol-anchor biosynthesis.</text>
</comment>
<dbReference type="PANTHER" id="PTHR21072:SF13">
    <property type="entry name" value="GPI TRANSAMIDASE COMPONENT PIG-S"/>
    <property type="match status" value="1"/>
</dbReference>
<name>A0A7S0YLE7_9CHLO</name>